<dbReference type="InterPro" id="IPR032809">
    <property type="entry name" value="Put_HupE_UreJ"/>
</dbReference>
<keyword evidence="1" id="KW-1133">Transmembrane helix</keyword>
<evidence type="ECO:0000256" key="1">
    <source>
        <dbReference type="SAM" id="Phobius"/>
    </source>
</evidence>
<proteinExistence type="predicted"/>
<evidence type="ECO:0000313" key="4">
    <source>
        <dbReference type="Proteomes" id="UP000470213"/>
    </source>
</evidence>
<name>A0A7X5RJY0_9ALTE</name>
<feature type="transmembrane region" description="Helical" evidence="1">
    <location>
        <begin position="256"/>
        <end position="274"/>
    </location>
</feature>
<dbReference type="Proteomes" id="UP000470213">
    <property type="component" value="Unassembled WGS sequence"/>
</dbReference>
<keyword evidence="2" id="KW-0732">Signal</keyword>
<keyword evidence="1" id="KW-0812">Transmembrane</keyword>
<accession>A0A7X5RJY0</accession>
<feature type="transmembrane region" description="Helical" evidence="1">
    <location>
        <begin position="185"/>
        <end position="208"/>
    </location>
</feature>
<feature type="transmembrane region" description="Helical" evidence="1">
    <location>
        <begin position="281"/>
        <end position="300"/>
    </location>
</feature>
<keyword evidence="4" id="KW-1185">Reference proteome</keyword>
<feature type="transmembrane region" description="Helical" evidence="1">
    <location>
        <begin position="228"/>
        <end position="250"/>
    </location>
</feature>
<feature type="chain" id="PRO_5031182260" evidence="2">
    <location>
        <begin position="23"/>
        <end position="368"/>
    </location>
</feature>
<reference evidence="3 4" key="1">
    <citation type="submission" date="2020-01" db="EMBL/GenBank/DDBJ databases">
        <authorList>
            <person name="Chen J."/>
            <person name="Zhu S."/>
            <person name="Yang J."/>
        </authorList>
    </citation>
    <scope>NUCLEOTIDE SEQUENCE [LARGE SCALE GENOMIC DNA]</scope>
    <source>
        <strain evidence="3 4">345S023</strain>
    </source>
</reference>
<feature type="transmembrane region" description="Helical" evidence="1">
    <location>
        <begin position="312"/>
        <end position="335"/>
    </location>
</feature>
<evidence type="ECO:0000313" key="3">
    <source>
        <dbReference type="EMBL" id="NDV90332.1"/>
    </source>
</evidence>
<comment type="caution">
    <text evidence="3">The sequence shown here is derived from an EMBL/GenBank/DDBJ whole genome shotgun (WGS) entry which is preliminary data.</text>
</comment>
<dbReference type="Pfam" id="PF13795">
    <property type="entry name" value="HupE_UreJ_2"/>
    <property type="match status" value="1"/>
</dbReference>
<evidence type="ECO:0000256" key="2">
    <source>
        <dbReference type="SAM" id="SignalP"/>
    </source>
</evidence>
<feature type="transmembrane region" description="Helical" evidence="1">
    <location>
        <begin position="347"/>
        <end position="365"/>
    </location>
</feature>
<organism evidence="3 4">
    <name type="scientific">Alteromonas profundi</name>
    <dbReference type="NCBI Taxonomy" id="2696062"/>
    <lineage>
        <taxon>Bacteria</taxon>
        <taxon>Pseudomonadati</taxon>
        <taxon>Pseudomonadota</taxon>
        <taxon>Gammaproteobacteria</taxon>
        <taxon>Alteromonadales</taxon>
        <taxon>Alteromonadaceae</taxon>
        <taxon>Alteromonas/Salinimonas group</taxon>
        <taxon>Alteromonas</taxon>
    </lineage>
</organism>
<dbReference type="EMBL" id="JAAAWN010000003">
    <property type="protein sequence ID" value="NDV90332.1"/>
    <property type="molecule type" value="Genomic_DNA"/>
</dbReference>
<dbReference type="AlphaFoldDB" id="A0A7X5RJY0"/>
<feature type="signal peptide" evidence="2">
    <location>
        <begin position="1"/>
        <end position="22"/>
    </location>
</feature>
<gene>
    <name evidence="3" type="ORF">GTH32_03865</name>
</gene>
<sequence>MQLARQSLFTLALLALGFHSYAHELSSGYLTLDEVRAGVFSGELLLNSNDLTKVKGLASSDNTPVGWGQVNLNHPQVVDYLNQVLAIKRDGQTCSLAINLPSMRRISGEDLLVYPIEATCASRGDMVVNYSGIFNVESDHKLLAQINTDEQSTTKVFSLDNQSATLPDEKNSNWTLFGEMLYQGVWHIFIGIDHILFLVATLLTVNLLRANGEWQKEPSTKRIFKHTLILVSAFTLAHSITLTLTALGYISLNSNLVEFGIALSVLFTAINNIYPQVVKLGILTFAFGLLHGMGFASVFADLNAQSDSLVLSVAAFNIGVEVGQLAIVSVILPLLIGLRHWQQYARAIMPLASSVIAIIALNWAIQRW</sequence>
<protein>
    <submittedName>
        <fullName evidence="3">HupE/UreJ family protein</fullName>
    </submittedName>
</protein>
<keyword evidence="1" id="KW-0472">Membrane</keyword>